<feature type="non-terminal residue" evidence="1">
    <location>
        <position position="1"/>
    </location>
</feature>
<evidence type="ECO:0000313" key="2">
    <source>
        <dbReference type="Proteomes" id="UP001151760"/>
    </source>
</evidence>
<sequence>FVLKDGEEVCMILEEADFKFLNLKDLAASLNIFIKKKDLKSASSRIM</sequence>
<gene>
    <name evidence="1" type="ORF">Tco_1133178</name>
</gene>
<organism evidence="1 2">
    <name type="scientific">Tanacetum coccineum</name>
    <dbReference type="NCBI Taxonomy" id="301880"/>
    <lineage>
        <taxon>Eukaryota</taxon>
        <taxon>Viridiplantae</taxon>
        <taxon>Streptophyta</taxon>
        <taxon>Embryophyta</taxon>
        <taxon>Tracheophyta</taxon>
        <taxon>Spermatophyta</taxon>
        <taxon>Magnoliopsida</taxon>
        <taxon>eudicotyledons</taxon>
        <taxon>Gunneridae</taxon>
        <taxon>Pentapetalae</taxon>
        <taxon>asterids</taxon>
        <taxon>campanulids</taxon>
        <taxon>Asterales</taxon>
        <taxon>Asteraceae</taxon>
        <taxon>Asteroideae</taxon>
        <taxon>Anthemideae</taxon>
        <taxon>Anthemidinae</taxon>
        <taxon>Tanacetum</taxon>
    </lineage>
</organism>
<name>A0ABQ5JE00_9ASTR</name>
<accession>A0ABQ5JE00</accession>
<protein>
    <submittedName>
        <fullName evidence="1">Uncharacterized protein</fullName>
    </submittedName>
</protein>
<keyword evidence="2" id="KW-1185">Reference proteome</keyword>
<evidence type="ECO:0000313" key="1">
    <source>
        <dbReference type="EMBL" id="GJU10782.1"/>
    </source>
</evidence>
<dbReference type="Proteomes" id="UP001151760">
    <property type="component" value="Unassembled WGS sequence"/>
</dbReference>
<dbReference type="EMBL" id="BQNB010021861">
    <property type="protein sequence ID" value="GJU10782.1"/>
    <property type="molecule type" value="Genomic_DNA"/>
</dbReference>
<reference evidence="1" key="1">
    <citation type="journal article" date="2022" name="Int. J. Mol. Sci.">
        <title>Draft Genome of Tanacetum Coccineum: Genomic Comparison of Closely Related Tanacetum-Family Plants.</title>
        <authorList>
            <person name="Yamashiro T."/>
            <person name="Shiraishi A."/>
            <person name="Nakayama K."/>
            <person name="Satake H."/>
        </authorList>
    </citation>
    <scope>NUCLEOTIDE SEQUENCE</scope>
</reference>
<reference evidence="1" key="2">
    <citation type="submission" date="2022-01" db="EMBL/GenBank/DDBJ databases">
        <authorList>
            <person name="Yamashiro T."/>
            <person name="Shiraishi A."/>
            <person name="Satake H."/>
            <person name="Nakayama K."/>
        </authorList>
    </citation>
    <scope>NUCLEOTIDE SEQUENCE</scope>
</reference>
<proteinExistence type="predicted"/>
<comment type="caution">
    <text evidence="1">The sequence shown here is derived from an EMBL/GenBank/DDBJ whole genome shotgun (WGS) entry which is preliminary data.</text>
</comment>